<evidence type="ECO:0000256" key="3">
    <source>
        <dbReference type="ARBA" id="ARBA00005634"/>
    </source>
</evidence>
<dbReference type="GO" id="GO:0010075">
    <property type="term" value="P:regulation of meristem growth"/>
    <property type="evidence" value="ECO:0007669"/>
    <property type="project" value="UniProtKB-ARBA"/>
</dbReference>
<dbReference type="PANTHER" id="PTHR10404">
    <property type="entry name" value="N-ACETYLATED-ALPHA-LINKED ACIDIC DIPEPTIDASE"/>
    <property type="match status" value="1"/>
</dbReference>
<keyword evidence="6" id="KW-0479">Metal-binding</keyword>
<comment type="catalytic activity">
    <reaction evidence="14">
        <text>Release of an unsubstituted, C-terminal glutamyl residue, typically from Ac-Asp-Glu or folylpoly-gamma-glutamates.</text>
        <dbReference type="EC" id="3.4.17.21"/>
    </reaction>
</comment>
<dbReference type="InterPro" id="IPR036757">
    <property type="entry name" value="TFR-like_dimer_dom_sf"/>
</dbReference>
<gene>
    <name evidence="19" type="ORF">DEO72_LG6g2871</name>
</gene>
<keyword evidence="5" id="KW-0812">Transmembrane</keyword>
<evidence type="ECO:0000256" key="13">
    <source>
        <dbReference type="ARBA" id="ARBA00023180"/>
    </source>
</evidence>
<dbReference type="SUPFAM" id="SSF53187">
    <property type="entry name" value="Zn-dependent exopeptidases"/>
    <property type="match status" value="1"/>
</dbReference>
<dbReference type="FunFam" id="1.20.930.40:FF:000001">
    <property type="entry name" value="N-acetylated-alpha-linked acidic dipeptidase 2"/>
    <property type="match status" value="1"/>
</dbReference>
<reference evidence="19 20" key="1">
    <citation type="submission" date="2019-04" db="EMBL/GenBank/DDBJ databases">
        <title>An improved genome assembly and genetic linkage map for asparagus bean, Vigna unguiculata ssp. sesquipedialis.</title>
        <authorList>
            <person name="Xia Q."/>
            <person name="Zhang R."/>
            <person name="Dong Y."/>
        </authorList>
    </citation>
    <scope>NUCLEOTIDE SEQUENCE [LARGE SCALE GENOMIC DNA]</scope>
    <source>
        <tissue evidence="19">Leaf</tissue>
    </source>
</reference>
<comment type="similarity">
    <text evidence="3">Belongs to the peptidase M28 family. M28B subfamily.</text>
</comment>
<dbReference type="Pfam" id="PF04253">
    <property type="entry name" value="TFR_dimer"/>
    <property type="match status" value="1"/>
</dbReference>
<evidence type="ECO:0000256" key="1">
    <source>
        <dbReference type="ARBA" id="ARBA00001947"/>
    </source>
</evidence>
<keyword evidence="13" id="KW-0325">Glycoprotein</keyword>
<dbReference type="InterPro" id="IPR007484">
    <property type="entry name" value="Peptidase_M28"/>
</dbReference>
<keyword evidence="12" id="KW-0472">Membrane</keyword>
<dbReference type="SUPFAM" id="SSF47672">
    <property type="entry name" value="Transferrin receptor-like dimerisation domain"/>
    <property type="match status" value="1"/>
</dbReference>
<keyword evidence="20" id="KW-1185">Reference proteome</keyword>
<protein>
    <recommendedName>
        <fullName evidence="15">glutamate carboxypeptidase II</fullName>
        <ecNumber evidence="15">3.4.17.21</ecNumber>
    </recommendedName>
</protein>
<evidence type="ECO:0000259" key="18">
    <source>
        <dbReference type="Pfam" id="PF04389"/>
    </source>
</evidence>
<dbReference type="EMBL" id="CP039350">
    <property type="protein sequence ID" value="QCD98153.1"/>
    <property type="molecule type" value="Genomic_DNA"/>
</dbReference>
<evidence type="ECO:0000256" key="2">
    <source>
        <dbReference type="ARBA" id="ARBA00004648"/>
    </source>
</evidence>
<comment type="subcellular location">
    <subcellularLocation>
        <location evidence="2">Endoplasmic reticulum membrane</location>
        <topology evidence="2">Single-pass type II membrane protein</topology>
    </subcellularLocation>
</comment>
<feature type="compositionally biased region" description="Acidic residues" evidence="16">
    <location>
        <begin position="800"/>
        <end position="809"/>
    </location>
</feature>
<dbReference type="Pfam" id="PF04389">
    <property type="entry name" value="Peptidase_M28"/>
    <property type="match status" value="1"/>
</dbReference>
<evidence type="ECO:0000256" key="16">
    <source>
        <dbReference type="SAM" id="MobiDB-lite"/>
    </source>
</evidence>
<keyword evidence="11" id="KW-0482">Metalloprotease</keyword>
<dbReference type="GO" id="GO:0046872">
    <property type="term" value="F:metal ion binding"/>
    <property type="evidence" value="ECO:0007669"/>
    <property type="project" value="UniProtKB-KW"/>
</dbReference>
<evidence type="ECO:0000259" key="17">
    <source>
        <dbReference type="Pfam" id="PF04253"/>
    </source>
</evidence>
<evidence type="ECO:0000256" key="15">
    <source>
        <dbReference type="ARBA" id="ARBA00066561"/>
    </source>
</evidence>
<dbReference type="CDD" id="cd08022">
    <property type="entry name" value="M28_PSMA_like"/>
    <property type="match status" value="1"/>
</dbReference>
<feature type="domain" description="Peptidase M28" evidence="18">
    <location>
        <begin position="324"/>
        <end position="512"/>
    </location>
</feature>
<dbReference type="Gene3D" id="3.40.630.10">
    <property type="entry name" value="Zn peptidases"/>
    <property type="match status" value="1"/>
</dbReference>
<dbReference type="AlphaFoldDB" id="A0A4D6MBG6"/>
<keyword evidence="7" id="KW-0378">Hydrolase</keyword>
<evidence type="ECO:0000256" key="4">
    <source>
        <dbReference type="ARBA" id="ARBA00022670"/>
    </source>
</evidence>
<feature type="compositionally biased region" description="Basic and acidic residues" evidence="16">
    <location>
        <begin position="810"/>
        <end position="821"/>
    </location>
</feature>
<comment type="cofactor">
    <cofactor evidence="1">
        <name>Zn(2+)</name>
        <dbReference type="ChEBI" id="CHEBI:29105"/>
    </cofactor>
</comment>
<dbReference type="InterPro" id="IPR046450">
    <property type="entry name" value="PA_dom_sf"/>
</dbReference>
<dbReference type="InterPro" id="IPR039373">
    <property type="entry name" value="Peptidase_M28B"/>
</dbReference>
<evidence type="ECO:0000256" key="5">
    <source>
        <dbReference type="ARBA" id="ARBA00022692"/>
    </source>
</evidence>
<dbReference type="SUPFAM" id="SSF52025">
    <property type="entry name" value="PA domain"/>
    <property type="match status" value="1"/>
</dbReference>
<proteinExistence type="inferred from homology"/>
<dbReference type="InterPro" id="IPR007365">
    <property type="entry name" value="TFR-like_dimer_dom"/>
</dbReference>
<keyword evidence="19" id="KW-0121">Carboxypeptidase</keyword>
<organism evidence="19 20">
    <name type="scientific">Vigna unguiculata</name>
    <name type="common">Cowpea</name>
    <dbReference type="NCBI Taxonomy" id="3917"/>
    <lineage>
        <taxon>Eukaryota</taxon>
        <taxon>Viridiplantae</taxon>
        <taxon>Streptophyta</taxon>
        <taxon>Embryophyta</taxon>
        <taxon>Tracheophyta</taxon>
        <taxon>Spermatophyta</taxon>
        <taxon>Magnoliopsida</taxon>
        <taxon>eudicotyledons</taxon>
        <taxon>Gunneridae</taxon>
        <taxon>Pentapetalae</taxon>
        <taxon>rosids</taxon>
        <taxon>fabids</taxon>
        <taxon>Fabales</taxon>
        <taxon>Fabaceae</taxon>
        <taxon>Papilionoideae</taxon>
        <taxon>50 kb inversion clade</taxon>
        <taxon>NPAAA clade</taxon>
        <taxon>indigoferoid/millettioid clade</taxon>
        <taxon>Phaseoleae</taxon>
        <taxon>Vigna</taxon>
    </lineage>
</organism>
<name>A0A4D6MBG6_VIGUN</name>
<dbReference type="GO" id="GO:0005789">
    <property type="term" value="C:endoplasmic reticulum membrane"/>
    <property type="evidence" value="ECO:0007669"/>
    <property type="project" value="UniProtKB-SubCell"/>
</dbReference>
<sequence length="1108" mass="121876">MMPKPVNVLATKPSPLSTMVVVLILCILGFYALHFPHSSTPSSSSSSQNLSQVEKLFLSASSNSTISSYLRALTLHPHLAGTKPGSDVASYVLNHFTSLGLKTHTATYTTLLSFPVHSSLSAHFSEGGPSVSLRLTEPAAAGVVQAYHAYSPSGAVQARAVFANYGRERDYRALGAMGVNVSGCVVVVRKGGEMGRGTVVERAEAHGAAAVLVYGEGDTWRKGFERGHVMRGGIGDPLTPGWAGVEGGETLGLEDREVLKRFPKIPSMPLSAEVADSILSSLGGAPVPLQWRGTLRSKVRHVGPGPTILNFTYQGEKKVANIENVFAVIKGSEEPDRYVLLGNHRDAWTYGAVDPSSGTAALLDIARRFSVLLGLGWKPRRTIILCSWDAEEFGMIGSTEWVEQNLLNLASKAVAYLNVDCAVQGPGFFVGSTPQLDSLILEVTKKVKDPDSEGVSLYENWVAASAGSNNIQRLSGVDSDFAPFVQHAGVPSIDMYYGRDFPVYHTAFDSYNWMAEYADPFFHRHVAVTGVWGLLALHLAGDPILPFNYVSYANELQLYKNMLSNLVDQKISLHPLTLSIEEFASAAKEADDESKKLRLQETEGCVLDIKKRALNDRLMLAEKGFLDADGLQGKQWFKHLVYGPSSNNERLNFFPGISDSITGSTGVTETERLASIQHEIWRVARAIQRKKTMAEDPISSFCNALAAFCNHLHSSSDALKQSIDRRPIPLDSASSIFTQCLNRRVSAATADLDILDSMSFGTVSFEELLGHCNELYKKNRSDLLQLQERLQSRGYTPVPDIEEEEDEVEDIQHQDPEDKLDSPSSFYGPLSAADPSFKSFEEDALLDESLSLKKFGLSDAYLATLASEGDLSSHEPDNKLQEFRQQDQPVVSSEGSKFLPIENENLKTAEVPSPRLQILKSEFECLPAYMKGLASWEDLLGAVDKINSSLSKKTNGCSYFHQDEIPSFELGPKTRSYLLLLLWVNRLQEFRQQDQPVVSSEGSKFLPIENENLKTAEVPSPRLQILKSEFECLPAYMKGLASWEDLLGAVDKINSSLSKKTNGCSYFHQDEIPSFELGPKTRSYLLLLVRMNRLVVETIDGILSYRVL</sequence>
<evidence type="ECO:0000256" key="14">
    <source>
        <dbReference type="ARBA" id="ARBA00052003"/>
    </source>
</evidence>
<evidence type="ECO:0000256" key="8">
    <source>
        <dbReference type="ARBA" id="ARBA00022833"/>
    </source>
</evidence>
<evidence type="ECO:0000256" key="12">
    <source>
        <dbReference type="ARBA" id="ARBA00023136"/>
    </source>
</evidence>
<dbReference type="Proteomes" id="UP000501690">
    <property type="component" value="Linkage Group LG6"/>
</dbReference>
<dbReference type="GO" id="GO:0004181">
    <property type="term" value="F:metallocarboxypeptidase activity"/>
    <property type="evidence" value="ECO:0007669"/>
    <property type="project" value="UniProtKB-EC"/>
</dbReference>
<feature type="region of interest" description="Disordered" evidence="16">
    <location>
        <begin position="794"/>
        <end position="826"/>
    </location>
</feature>
<evidence type="ECO:0000313" key="19">
    <source>
        <dbReference type="EMBL" id="QCD98153.1"/>
    </source>
</evidence>
<keyword evidence="9" id="KW-0735">Signal-anchor</keyword>
<dbReference type="GO" id="GO:0006508">
    <property type="term" value="P:proteolysis"/>
    <property type="evidence" value="ECO:0007669"/>
    <property type="project" value="UniProtKB-KW"/>
</dbReference>
<dbReference type="EC" id="3.4.17.21" evidence="15"/>
<keyword evidence="10" id="KW-1133">Transmembrane helix</keyword>
<evidence type="ECO:0000313" key="20">
    <source>
        <dbReference type="Proteomes" id="UP000501690"/>
    </source>
</evidence>
<evidence type="ECO:0000256" key="7">
    <source>
        <dbReference type="ARBA" id="ARBA00022801"/>
    </source>
</evidence>
<keyword evidence="8" id="KW-0862">Zinc</keyword>
<evidence type="ECO:0000256" key="10">
    <source>
        <dbReference type="ARBA" id="ARBA00022989"/>
    </source>
</evidence>
<dbReference type="Gene3D" id="3.50.30.30">
    <property type="match status" value="1"/>
</dbReference>
<feature type="domain" description="Transferrin receptor-like dimerisation" evidence="17">
    <location>
        <begin position="571"/>
        <end position="690"/>
    </location>
</feature>
<dbReference type="Gene3D" id="1.20.930.40">
    <property type="entry name" value="Transferrin receptor-like, dimerisation domain"/>
    <property type="match status" value="1"/>
</dbReference>
<keyword evidence="4" id="KW-0645">Protease</keyword>
<accession>A0A4D6MBG6</accession>
<dbReference type="FunFam" id="3.40.630.10:FF:000164">
    <property type="entry name" value="Os01g0740650 protein"/>
    <property type="match status" value="1"/>
</dbReference>
<evidence type="ECO:0000256" key="9">
    <source>
        <dbReference type="ARBA" id="ARBA00022968"/>
    </source>
</evidence>
<dbReference type="PANTHER" id="PTHR10404:SF75">
    <property type="entry name" value="GLUTAMATE CARBOXYPEPTIDASE AMP1-RELATED"/>
    <property type="match status" value="1"/>
</dbReference>
<evidence type="ECO:0000256" key="6">
    <source>
        <dbReference type="ARBA" id="ARBA00022723"/>
    </source>
</evidence>
<evidence type="ECO:0000256" key="11">
    <source>
        <dbReference type="ARBA" id="ARBA00023049"/>
    </source>
</evidence>